<dbReference type="PANTHER" id="PTHR47529">
    <property type="entry name" value="PEPTIDYL-PROLYL CIS-TRANS ISOMERASE D"/>
    <property type="match status" value="1"/>
</dbReference>
<evidence type="ECO:0000256" key="7">
    <source>
        <dbReference type="ARBA" id="ARBA00023186"/>
    </source>
</evidence>
<keyword evidence="6" id="KW-0472">Membrane</keyword>
<evidence type="ECO:0000256" key="11">
    <source>
        <dbReference type="PROSITE-ProRule" id="PRU00278"/>
    </source>
</evidence>
<keyword evidence="13" id="KW-1185">Reference proteome</keyword>
<keyword evidence="11" id="KW-0697">Rotamase</keyword>
<comment type="similarity">
    <text evidence="8">Belongs to the PpiD chaperone family.</text>
</comment>
<dbReference type="PANTHER" id="PTHR47529:SF1">
    <property type="entry name" value="PERIPLASMIC CHAPERONE PPID"/>
    <property type="match status" value="1"/>
</dbReference>
<keyword evidence="7" id="KW-0143">Chaperone</keyword>
<evidence type="ECO:0000256" key="3">
    <source>
        <dbReference type="ARBA" id="ARBA00022519"/>
    </source>
</evidence>
<evidence type="ECO:0000256" key="10">
    <source>
        <dbReference type="ARBA" id="ARBA00042775"/>
    </source>
</evidence>
<dbReference type="Gene3D" id="1.10.4030.10">
    <property type="entry name" value="Porin chaperone SurA, peptide-binding domain"/>
    <property type="match status" value="1"/>
</dbReference>
<sequence length="625" mass="67878">MIEKMHERTNGPVFKIIFALVSLSFVITGIGTGLAGVDTSAAKVNGTAIEQQAFNAAKSRQQTMLNTQMGERFWDLLDTPEYAAQFNQSILNGLIDDELLRQYAQNLKLGISAEQIKSEIVNSPTFQQDGKFNNQLYQQALRNNGLSADGYAAIVNEGMLFSQIQEGIVGSHFSVPAEQELLAKLLLQKRQVRLANYSVAAEAQNQTASGEELQAYYDAHKNAFVEPEKLTVEYVTLTPENVAKNVQVTDEQIATYYEKNKADYVTQGETHIAHIQVANEAEAKALEQQLAGGADFAALAKAKSTDKLSAAQGGDLGWAKAGTFPKAFEDAANGLQVGAASQAINVDGAYHIIKVLARKNEQAIPLEQVKDNIAKTIRNELLLTEYSNLAREMANKAFENNGSLESVAQAGGVAIQKTAQFTQQNVPAELNNEKVLKALFSGELRQSGQNSDALDIGDEHNPKTMFVRVSDYQAERVKTLDEAKADVEVAVKQQKAEQALIAKAQETIKSLESGQAADVQFGAAQTLVYAQAQGQQPVLAQTVFAMTKPADKATYSVARDEQGNVVIVALDKVIDGSSEEFKPLAAQFSQADQLLLRNDLLKDLRAKASIEVNADFMEQLGSASH</sequence>
<organism evidence="12 13">
    <name type="scientific">Actinobacillus equuli subsp. equuli</name>
    <dbReference type="NCBI Taxonomy" id="202947"/>
    <lineage>
        <taxon>Bacteria</taxon>
        <taxon>Pseudomonadati</taxon>
        <taxon>Pseudomonadota</taxon>
        <taxon>Gammaproteobacteria</taxon>
        <taxon>Pasteurellales</taxon>
        <taxon>Pasteurellaceae</taxon>
        <taxon>Actinobacillus</taxon>
    </lineage>
</organism>
<dbReference type="InterPro" id="IPR000297">
    <property type="entry name" value="PPIase_PpiC"/>
</dbReference>
<dbReference type="GeneID" id="92744443"/>
<evidence type="ECO:0000256" key="2">
    <source>
        <dbReference type="ARBA" id="ARBA00022475"/>
    </source>
</evidence>
<dbReference type="InterPro" id="IPR046357">
    <property type="entry name" value="PPIase_dom_sf"/>
</dbReference>
<evidence type="ECO:0000313" key="13">
    <source>
        <dbReference type="Proteomes" id="UP001142444"/>
    </source>
</evidence>
<accession>A0A0A7MDF7</accession>
<dbReference type="InterPro" id="IPR052029">
    <property type="entry name" value="PpiD_chaperone"/>
</dbReference>
<evidence type="ECO:0000313" key="12">
    <source>
        <dbReference type="EMBL" id="MDE8035580.1"/>
    </source>
</evidence>
<protein>
    <recommendedName>
        <fullName evidence="9">Periplasmic chaperone PpiD</fullName>
    </recommendedName>
    <alternativeName>
        <fullName evidence="10">Periplasmic folding chaperone</fullName>
    </alternativeName>
</protein>
<evidence type="ECO:0000256" key="9">
    <source>
        <dbReference type="ARBA" id="ARBA00040743"/>
    </source>
</evidence>
<dbReference type="PROSITE" id="PS01096">
    <property type="entry name" value="PPIC_PPIASE_1"/>
    <property type="match status" value="1"/>
</dbReference>
<dbReference type="EMBL" id="JAPHVQ010000012">
    <property type="protein sequence ID" value="MDE8035580.1"/>
    <property type="molecule type" value="Genomic_DNA"/>
</dbReference>
<dbReference type="InterPro" id="IPR027304">
    <property type="entry name" value="Trigger_fact/SurA_dom_sf"/>
</dbReference>
<dbReference type="SUPFAM" id="SSF109998">
    <property type="entry name" value="Triger factor/SurA peptide-binding domain-like"/>
    <property type="match status" value="1"/>
</dbReference>
<evidence type="ECO:0000256" key="1">
    <source>
        <dbReference type="ARBA" id="ARBA00004382"/>
    </source>
</evidence>
<reference evidence="12" key="1">
    <citation type="submission" date="2022-11" db="EMBL/GenBank/DDBJ databases">
        <authorList>
            <person name="Kamali M."/>
            <person name="Peak L."/>
            <person name="Go Y.Y."/>
            <person name="Balasuriya U.B.R."/>
            <person name="Carossino M."/>
        </authorList>
    </citation>
    <scope>NUCLEOTIDE SEQUENCE</scope>
    <source>
        <strain evidence="12">4524</strain>
    </source>
</reference>
<reference evidence="12" key="2">
    <citation type="journal article" date="2023" name="Pathogens">
        <title>Pathological Features and Genomic Characterization of an Actinobacillus equuli subsp. equuli Bearing Unique Virulence-Associated Genes from an Adult Horse with Pleuropneumonia.</title>
        <authorList>
            <person name="Kamali M."/>
            <person name="Carossino M."/>
            <person name="Del Piero F."/>
            <person name="Peak L."/>
            <person name="Mitchell M.S."/>
            <person name="Willette J."/>
            <person name="Baker R."/>
            <person name="Li F."/>
            <person name="Kenez A."/>
            <person name="Balasuriya U.B.R."/>
            <person name="Go Y.Y."/>
        </authorList>
    </citation>
    <scope>NUCLEOTIDE SEQUENCE</scope>
    <source>
        <strain evidence="12">4524</strain>
    </source>
</reference>
<evidence type="ECO:0000256" key="6">
    <source>
        <dbReference type="ARBA" id="ARBA00023136"/>
    </source>
</evidence>
<keyword evidence="3" id="KW-0997">Cell inner membrane</keyword>
<dbReference type="KEGG" id="aeu:ACEE_01520"/>
<dbReference type="GO" id="GO:0005886">
    <property type="term" value="C:plasma membrane"/>
    <property type="evidence" value="ECO:0007669"/>
    <property type="project" value="UniProtKB-SubCell"/>
</dbReference>
<evidence type="ECO:0000256" key="4">
    <source>
        <dbReference type="ARBA" id="ARBA00022692"/>
    </source>
</evidence>
<evidence type="ECO:0000256" key="8">
    <source>
        <dbReference type="ARBA" id="ARBA00038408"/>
    </source>
</evidence>
<dbReference type="Pfam" id="PF13624">
    <property type="entry name" value="SurA_N_3"/>
    <property type="match status" value="1"/>
</dbReference>
<keyword evidence="2" id="KW-1003">Cell membrane</keyword>
<dbReference type="Gene3D" id="3.10.50.40">
    <property type="match status" value="1"/>
</dbReference>
<name>A0A0A7MDF7_ACTEU</name>
<dbReference type="Pfam" id="PF13145">
    <property type="entry name" value="Rotamase_2"/>
    <property type="match status" value="1"/>
</dbReference>
<proteinExistence type="inferred from homology"/>
<dbReference type="AlphaFoldDB" id="A0A0A7MDF7"/>
<keyword evidence="4" id="KW-0812">Transmembrane</keyword>
<comment type="subcellular location">
    <subcellularLocation>
        <location evidence="1">Cell inner membrane</location>
        <topology evidence="1">Single-pass type II membrane protein</topology>
        <orientation evidence="1">Periplasmic side</orientation>
    </subcellularLocation>
</comment>
<dbReference type="PROSITE" id="PS50198">
    <property type="entry name" value="PPIC_PPIASE_2"/>
    <property type="match status" value="1"/>
</dbReference>
<keyword evidence="11" id="KW-0413">Isomerase</keyword>
<keyword evidence="5" id="KW-1133">Transmembrane helix</keyword>
<dbReference type="GO" id="GO:0003755">
    <property type="term" value="F:peptidyl-prolyl cis-trans isomerase activity"/>
    <property type="evidence" value="ECO:0007669"/>
    <property type="project" value="UniProtKB-KW"/>
</dbReference>
<dbReference type="SUPFAM" id="SSF54534">
    <property type="entry name" value="FKBP-like"/>
    <property type="match status" value="1"/>
</dbReference>
<dbReference type="Proteomes" id="UP001142444">
    <property type="component" value="Unassembled WGS sequence"/>
</dbReference>
<dbReference type="RefSeq" id="WP_039196310.1">
    <property type="nucleotide sequence ID" value="NZ_CBCRTM010000012.1"/>
</dbReference>
<gene>
    <name evidence="12" type="ORF">OQ257_10455</name>
</gene>
<comment type="caution">
    <text evidence="12">The sequence shown here is derived from an EMBL/GenBank/DDBJ whole genome shotgun (WGS) entry which is preliminary data.</text>
</comment>
<dbReference type="InterPro" id="IPR023058">
    <property type="entry name" value="PPIase_PpiC_CS"/>
</dbReference>
<evidence type="ECO:0000256" key="5">
    <source>
        <dbReference type="ARBA" id="ARBA00022989"/>
    </source>
</evidence>